<accession>A0A6C0BGN1</accession>
<protein>
    <submittedName>
        <fullName evidence="1">Uncharacterized protein</fullName>
    </submittedName>
</protein>
<proteinExistence type="predicted"/>
<evidence type="ECO:0000313" key="1">
    <source>
        <dbReference type="EMBL" id="QHS91250.1"/>
    </source>
</evidence>
<dbReference type="EMBL" id="MN739157">
    <property type="protein sequence ID" value="QHS91250.1"/>
    <property type="molecule type" value="Genomic_DNA"/>
</dbReference>
<name>A0A6C0BGN1_9ZZZZ</name>
<sequence>MSVRRSERLAQLWLANHPPANSSTVDALNEMYEVAMEAFTAVHRVHTLIKERATFEEKTQTAIASVIQVIWAIEDAHEFKTRQLMGDKGEQVLAGHAAFMEQLRRLTKEAENMATIFSQHVTLSPSLLLTASNLGTDVVKTFYIN</sequence>
<organism evidence="1">
    <name type="scientific">viral metagenome</name>
    <dbReference type="NCBI Taxonomy" id="1070528"/>
    <lineage>
        <taxon>unclassified sequences</taxon>
        <taxon>metagenomes</taxon>
        <taxon>organismal metagenomes</taxon>
    </lineage>
</organism>
<dbReference type="AlphaFoldDB" id="A0A6C0BGN1"/>
<reference evidence="1" key="1">
    <citation type="journal article" date="2020" name="Nature">
        <title>Giant virus diversity and host interactions through global metagenomics.</title>
        <authorList>
            <person name="Schulz F."/>
            <person name="Roux S."/>
            <person name="Paez-Espino D."/>
            <person name="Jungbluth S."/>
            <person name="Walsh D.A."/>
            <person name="Denef V.J."/>
            <person name="McMahon K.D."/>
            <person name="Konstantinidis K.T."/>
            <person name="Eloe-Fadrosh E.A."/>
            <person name="Kyrpides N.C."/>
            <person name="Woyke T."/>
        </authorList>
    </citation>
    <scope>NUCLEOTIDE SEQUENCE</scope>
    <source>
        <strain evidence="1">GVMAG-M-3300013004-44</strain>
    </source>
</reference>